<keyword evidence="4" id="KW-1185">Reference proteome</keyword>
<protein>
    <submittedName>
        <fullName evidence="3">Uncharacterized protein</fullName>
    </submittedName>
</protein>
<dbReference type="EMBL" id="OX395127">
    <property type="protein sequence ID" value="CAI5766703.1"/>
    <property type="molecule type" value="Genomic_DNA"/>
</dbReference>
<dbReference type="PANTHER" id="PTHR15228">
    <property type="entry name" value="SPERMATHECAL PHYSIOLOGY VARIANT"/>
    <property type="match status" value="1"/>
</dbReference>
<accession>A0AA35NZG9</accession>
<dbReference type="GO" id="GO:1900028">
    <property type="term" value="P:negative regulation of ruffle assembly"/>
    <property type="evidence" value="ECO:0007669"/>
    <property type="project" value="TreeGrafter"/>
</dbReference>
<reference evidence="3" key="1">
    <citation type="submission" date="2022-12" db="EMBL/GenBank/DDBJ databases">
        <authorList>
            <person name="Alioto T."/>
            <person name="Alioto T."/>
            <person name="Gomez Garrido J."/>
        </authorList>
    </citation>
    <scope>NUCLEOTIDE SEQUENCE</scope>
</reference>
<evidence type="ECO:0000313" key="4">
    <source>
        <dbReference type="Proteomes" id="UP001178461"/>
    </source>
</evidence>
<dbReference type="GO" id="GO:0005096">
    <property type="term" value="F:GTPase activator activity"/>
    <property type="evidence" value="ECO:0007669"/>
    <property type="project" value="UniProtKB-KW"/>
</dbReference>
<dbReference type="SUPFAM" id="SSF144284">
    <property type="entry name" value="Sec2 N-terminal region"/>
    <property type="match status" value="1"/>
</dbReference>
<dbReference type="AlphaFoldDB" id="A0AA35NZG9"/>
<keyword evidence="2" id="KW-0175">Coiled coil</keyword>
<organism evidence="3 4">
    <name type="scientific">Podarcis lilfordi</name>
    <name type="common">Lilford's wall lizard</name>
    <dbReference type="NCBI Taxonomy" id="74358"/>
    <lineage>
        <taxon>Eukaryota</taxon>
        <taxon>Metazoa</taxon>
        <taxon>Chordata</taxon>
        <taxon>Craniata</taxon>
        <taxon>Vertebrata</taxon>
        <taxon>Euteleostomi</taxon>
        <taxon>Lepidosauria</taxon>
        <taxon>Squamata</taxon>
        <taxon>Bifurcata</taxon>
        <taxon>Unidentata</taxon>
        <taxon>Episquamata</taxon>
        <taxon>Laterata</taxon>
        <taxon>Lacertibaenia</taxon>
        <taxon>Lacertidae</taxon>
        <taxon>Podarcis</taxon>
    </lineage>
</organism>
<evidence type="ECO:0000313" key="3">
    <source>
        <dbReference type="EMBL" id="CAI5766703.1"/>
    </source>
</evidence>
<feature type="coiled-coil region" evidence="2">
    <location>
        <begin position="91"/>
        <end position="167"/>
    </location>
</feature>
<name>A0AA35NZG9_9SAUR</name>
<dbReference type="Proteomes" id="UP001178461">
    <property type="component" value="Chromosome 2"/>
</dbReference>
<dbReference type="GO" id="GO:0035021">
    <property type="term" value="P:negative regulation of Rac protein signal transduction"/>
    <property type="evidence" value="ECO:0007669"/>
    <property type="project" value="TreeGrafter"/>
</dbReference>
<proteinExistence type="predicted"/>
<sequence>MSLKDINNIAEVSWKNCPDDTMLEENLVSRLFSRPKCTEDFAETNEGTSNISGLRDSLDQVQMSNCSEYPHSSNGSSTSQSSWQDHFVSLKQQMARQKAEYETKISSLEQRNKELQLEIKDLHLKLGQQRKWHCLVEIKMRNTERAHKDAERRNEALQREMEEFFDTFGELTHEGKITEQIGQSL</sequence>
<dbReference type="GO" id="GO:0035313">
    <property type="term" value="P:wound healing, spreading of epidermal cells"/>
    <property type="evidence" value="ECO:0007669"/>
    <property type="project" value="TreeGrafter"/>
</dbReference>
<evidence type="ECO:0000256" key="2">
    <source>
        <dbReference type="SAM" id="Coils"/>
    </source>
</evidence>
<keyword evidence="1" id="KW-0343">GTPase activation</keyword>
<evidence type="ECO:0000256" key="1">
    <source>
        <dbReference type="ARBA" id="ARBA00022468"/>
    </source>
</evidence>
<gene>
    <name evidence="3" type="ORF">PODLI_1B015057</name>
</gene>
<dbReference type="PANTHER" id="PTHR15228:SF36">
    <property type="entry name" value="RHO GTPASE-ACTIVATING PROTEIN 24-LIKE ISOFORM X1"/>
    <property type="match status" value="1"/>
</dbReference>
<dbReference type="GO" id="GO:0005925">
    <property type="term" value="C:focal adhesion"/>
    <property type="evidence" value="ECO:0007669"/>
    <property type="project" value="TreeGrafter"/>
</dbReference>
<dbReference type="InterPro" id="IPR051025">
    <property type="entry name" value="RhoGAP"/>
</dbReference>